<gene>
    <name evidence="7" type="ORF">BJ122_10535</name>
</gene>
<evidence type="ECO:0000256" key="5">
    <source>
        <dbReference type="ARBA" id="ARBA00023136"/>
    </source>
</evidence>
<dbReference type="SUPFAM" id="SSF103473">
    <property type="entry name" value="MFS general substrate transporter"/>
    <property type="match status" value="1"/>
</dbReference>
<evidence type="ECO:0000313" key="8">
    <source>
        <dbReference type="Proteomes" id="UP000248148"/>
    </source>
</evidence>
<evidence type="ECO:0000256" key="6">
    <source>
        <dbReference type="SAM" id="Phobius"/>
    </source>
</evidence>
<feature type="transmembrane region" description="Helical" evidence="6">
    <location>
        <begin position="189"/>
        <end position="208"/>
    </location>
</feature>
<dbReference type="PANTHER" id="PTHR30238:SF4">
    <property type="entry name" value="SLL1022 PROTEIN"/>
    <property type="match status" value="1"/>
</dbReference>
<comment type="similarity">
    <text evidence="2">Belongs to the TerC family.</text>
</comment>
<dbReference type="Proteomes" id="UP000248148">
    <property type="component" value="Unassembled WGS sequence"/>
</dbReference>
<feature type="transmembrane region" description="Helical" evidence="6">
    <location>
        <begin position="214"/>
        <end position="232"/>
    </location>
</feature>
<evidence type="ECO:0000256" key="4">
    <source>
        <dbReference type="ARBA" id="ARBA00022989"/>
    </source>
</evidence>
<organism evidence="7 8">
    <name type="scientific">Rhodopseudomonas faecalis</name>
    <dbReference type="NCBI Taxonomy" id="99655"/>
    <lineage>
        <taxon>Bacteria</taxon>
        <taxon>Pseudomonadati</taxon>
        <taxon>Pseudomonadota</taxon>
        <taxon>Alphaproteobacteria</taxon>
        <taxon>Hyphomicrobiales</taxon>
        <taxon>Nitrobacteraceae</taxon>
        <taxon>Rhodopseudomonas</taxon>
    </lineage>
</organism>
<name>A0A318TKZ7_9BRAD</name>
<keyword evidence="4 6" id="KW-1133">Transmembrane helix</keyword>
<evidence type="ECO:0000313" key="7">
    <source>
        <dbReference type="EMBL" id="PYF03778.1"/>
    </source>
</evidence>
<dbReference type="GO" id="GO:0016020">
    <property type="term" value="C:membrane"/>
    <property type="evidence" value="ECO:0007669"/>
    <property type="project" value="UniProtKB-SubCell"/>
</dbReference>
<feature type="transmembrane region" description="Helical" evidence="6">
    <location>
        <begin position="155"/>
        <end position="177"/>
    </location>
</feature>
<keyword evidence="5 6" id="KW-0472">Membrane</keyword>
<feature type="transmembrane region" description="Helical" evidence="6">
    <location>
        <begin position="84"/>
        <end position="104"/>
    </location>
</feature>
<dbReference type="Pfam" id="PF03741">
    <property type="entry name" value="TerC"/>
    <property type="match status" value="1"/>
</dbReference>
<feature type="transmembrane region" description="Helical" evidence="6">
    <location>
        <begin position="12"/>
        <end position="37"/>
    </location>
</feature>
<evidence type="ECO:0000256" key="1">
    <source>
        <dbReference type="ARBA" id="ARBA00004141"/>
    </source>
</evidence>
<reference evidence="7 8" key="1">
    <citation type="submission" date="2018-06" db="EMBL/GenBank/DDBJ databases">
        <title>Genomic Encyclopedia of Archaeal and Bacterial Type Strains, Phase II (KMG-II): from individual species to whole genera.</title>
        <authorList>
            <person name="Goeker M."/>
        </authorList>
    </citation>
    <scope>NUCLEOTIDE SEQUENCE [LARGE SCALE GENOMIC DNA]</scope>
    <source>
        <strain evidence="7 8">JCM 11668</strain>
    </source>
</reference>
<dbReference type="EMBL" id="QJTI01000005">
    <property type="protein sequence ID" value="PYF03778.1"/>
    <property type="molecule type" value="Genomic_DNA"/>
</dbReference>
<comment type="caution">
    <text evidence="7">The sequence shown here is derived from an EMBL/GenBank/DDBJ whole genome shotgun (WGS) entry which is preliminary data.</text>
</comment>
<evidence type="ECO:0000256" key="2">
    <source>
        <dbReference type="ARBA" id="ARBA00007511"/>
    </source>
</evidence>
<accession>A0A318TKZ7</accession>
<dbReference type="RefSeq" id="WP_110780194.1">
    <property type="nucleotide sequence ID" value="NZ_QJTI01000005.1"/>
</dbReference>
<evidence type="ECO:0000256" key="3">
    <source>
        <dbReference type="ARBA" id="ARBA00022692"/>
    </source>
</evidence>
<feature type="transmembrane region" description="Helical" evidence="6">
    <location>
        <begin position="125"/>
        <end position="149"/>
    </location>
</feature>
<dbReference type="PANTHER" id="PTHR30238">
    <property type="entry name" value="MEMBRANE BOUND PREDICTED REDOX MODULATOR"/>
    <property type="match status" value="1"/>
</dbReference>
<keyword evidence="8" id="KW-1185">Reference proteome</keyword>
<sequence>MMELLTSPEAWAALLTLTALEIVLGIDNVIFLSVIVARIPPRQAKRARQIGLTLALVFRIALLSVLVWLIGLTEDVIRIGEYGFSWRDIILIAGGLFLIAKATHEIHAEVDADDDEPAPSTGRTAFMLVLAQIVVIDLVFSVDSIITAIGMARDLPIMIAAVIIAMVVMYLSSGPVARFVSNHPTTKMLALAFLVMIGVALVADGFKFHIPRAYIYFAIAFSVSVEFFNVLASRNRKRARQRQQQTSTAPSE</sequence>
<protein>
    <submittedName>
        <fullName evidence="7">Putative tellurium resistance membrane protein TerC</fullName>
    </submittedName>
</protein>
<dbReference type="InterPro" id="IPR036259">
    <property type="entry name" value="MFS_trans_sf"/>
</dbReference>
<proteinExistence type="inferred from homology"/>
<comment type="subcellular location">
    <subcellularLocation>
        <location evidence="1">Membrane</location>
        <topology evidence="1">Multi-pass membrane protein</topology>
    </subcellularLocation>
</comment>
<dbReference type="InterPro" id="IPR005496">
    <property type="entry name" value="Integral_membrane_TerC"/>
</dbReference>
<keyword evidence="3 6" id="KW-0812">Transmembrane</keyword>
<dbReference type="OrthoDB" id="9805314at2"/>
<feature type="transmembrane region" description="Helical" evidence="6">
    <location>
        <begin position="49"/>
        <end position="72"/>
    </location>
</feature>
<dbReference type="AlphaFoldDB" id="A0A318TKZ7"/>